<feature type="transmembrane region" description="Helical" evidence="2">
    <location>
        <begin position="12"/>
        <end position="32"/>
    </location>
</feature>
<gene>
    <name evidence="3" type="ORF">SAMN05421659_101315</name>
</gene>
<keyword evidence="2" id="KW-0472">Membrane</keyword>
<evidence type="ECO:0000256" key="1">
    <source>
        <dbReference type="SAM" id="MobiDB-lite"/>
    </source>
</evidence>
<feature type="region of interest" description="Disordered" evidence="1">
    <location>
        <begin position="58"/>
        <end position="142"/>
    </location>
</feature>
<protein>
    <submittedName>
        <fullName evidence="3">Uncharacterized protein</fullName>
    </submittedName>
</protein>
<feature type="compositionally biased region" description="Low complexity" evidence="1">
    <location>
        <begin position="69"/>
        <end position="88"/>
    </location>
</feature>
<dbReference type="Proteomes" id="UP000199701">
    <property type="component" value="Unassembled WGS sequence"/>
</dbReference>
<sequence>MKEPLKKFWKNHWKPVILVLVLSSLVVGILIYSNLDSIDNPVKVVTDTDTIDTQITKEPEIKEETTSNVAEESTATENTTNEVTEAASVVESKPSEKTEVENKDTTKTNDEVSNEKETTEEKSEEPEAKSTTEPTTITPIQENKYVPISEGWKASETAKGDITAAQKADIDCMIESWKSGTMSDTELKEKIVAYLDEQGIGYMEVSVTSKGYALYDLLPEVDLRDGGNLYSFVGTYSTGKQNPDGTSKTVCYNWSAFVF</sequence>
<keyword evidence="4" id="KW-1185">Reference proteome</keyword>
<organism evidence="3 4">
    <name type="scientific">[Clostridium] fimetarium</name>
    <dbReference type="NCBI Taxonomy" id="99656"/>
    <lineage>
        <taxon>Bacteria</taxon>
        <taxon>Bacillati</taxon>
        <taxon>Bacillota</taxon>
        <taxon>Clostridia</taxon>
        <taxon>Lachnospirales</taxon>
        <taxon>Lachnospiraceae</taxon>
    </lineage>
</organism>
<dbReference type="AlphaFoldDB" id="A0A1I0MAZ5"/>
<feature type="compositionally biased region" description="Basic and acidic residues" evidence="1">
    <location>
        <begin position="93"/>
        <end position="130"/>
    </location>
</feature>
<keyword evidence="2" id="KW-1133">Transmembrane helix</keyword>
<dbReference type="EMBL" id="FOJI01000001">
    <property type="protein sequence ID" value="SEV84896.1"/>
    <property type="molecule type" value="Genomic_DNA"/>
</dbReference>
<proteinExistence type="predicted"/>
<accession>A0A1I0MAZ5</accession>
<evidence type="ECO:0000313" key="3">
    <source>
        <dbReference type="EMBL" id="SEV84896.1"/>
    </source>
</evidence>
<reference evidence="3 4" key="1">
    <citation type="submission" date="2016-10" db="EMBL/GenBank/DDBJ databases">
        <authorList>
            <person name="de Groot N.N."/>
        </authorList>
    </citation>
    <scope>NUCLEOTIDE SEQUENCE [LARGE SCALE GENOMIC DNA]</scope>
    <source>
        <strain evidence="3 4">DSM 9179</strain>
    </source>
</reference>
<name>A0A1I0MAZ5_9FIRM</name>
<dbReference type="RefSeq" id="WP_242940932.1">
    <property type="nucleotide sequence ID" value="NZ_FOJI01000001.1"/>
</dbReference>
<evidence type="ECO:0000256" key="2">
    <source>
        <dbReference type="SAM" id="Phobius"/>
    </source>
</evidence>
<dbReference type="STRING" id="99656.SAMN05421659_101315"/>
<keyword evidence="2" id="KW-0812">Transmembrane</keyword>
<feature type="compositionally biased region" description="Low complexity" evidence="1">
    <location>
        <begin position="131"/>
        <end position="142"/>
    </location>
</feature>
<evidence type="ECO:0000313" key="4">
    <source>
        <dbReference type="Proteomes" id="UP000199701"/>
    </source>
</evidence>